<keyword evidence="3 5" id="KW-0067">ATP-binding</keyword>
<dbReference type="GO" id="GO:0140662">
    <property type="term" value="F:ATP-dependent protein folding chaperone"/>
    <property type="evidence" value="ECO:0007669"/>
    <property type="project" value="InterPro"/>
</dbReference>
<dbReference type="InterPro" id="IPR018181">
    <property type="entry name" value="Heat_shock_70_CS"/>
</dbReference>
<evidence type="ECO:0000313" key="7">
    <source>
        <dbReference type="Proteomes" id="UP000218231"/>
    </source>
</evidence>
<dbReference type="Gene3D" id="3.90.640.10">
    <property type="entry name" value="Actin, Chain A, domain 4"/>
    <property type="match status" value="1"/>
</dbReference>
<name>A0A2A2JDN6_9BILA</name>
<dbReference type="FunFam" id="3.30.420.40:FF:000046">
    <property type="entry name" value="Chaperone protein HscA"/>
    <property type="match status" value="1"/>
</dbReference>
<dbReference type="SUPFAM" id="SSF53067">
    <property type="entry name" value="Actin-like ATPase domain"/>
    <property type="match status" value="4"/>
</dbReference>
<dbReference type="PROSITE" id="PS01036">
    <property type="entry name" value="HSP70_3"/>
    <property type="match status" value="1"/>
</dbReference>
<dbReference type="GO" id="GO:0005524">
    <property type="term" value="F:ATP binding"/>
    <property type="evidence" value="ECO:0007669"/>
    <property type="project" value="UniProtKB-KW"/>
</dbReference>
<dbReference type="STRING" id="2018661.A0A2A2JDN6"/>
<comment type="caution">
    <text evidence="6">The sequence shown here is derived from an EMBL/GenBank/DDBJ whole genome shotgun (WGS) entry which is preliminary data.</text>
</comment>
<dbReference type="FunFam" id="3.30.420.40:FF:000004">
    <property type="entry name" value="Molecular chaperone DnaK"/>
    <property type="match status" value="1"/>
</dbReference>
<keyword evidence="4" id="KW-0143">Chaperone</keyword>
<evidence type="ECO:0000256" key="2">
    <source>
        <dbReference type="ARBA" id="ARBA00022741"/>
    </source>
</evidence>
<proteinExistence type="inferred from homology"/>
<dbReference type="Gene3D" id="3.30.30.30">
    <property type="match status" value="1"/>
</dbReference>
<gene>
    <name evidence="6" type="ORF">WR25_17495</name>
</gene>
<accession>A0A2A2JDN6</accession>
<dbReference type="GO" id="GO:0006950">
    <property type="term" value="P:response to stress"/>
    <property type="evidence" value="ECO:0007669"/>
    <property type="project" value="UniProtKB-ARBA"/>
</dbReference>
<dbReference type="AlphaFoldDB" id="A0A2A2JDN6"/>
<keyword evidence="7" id="KW-1185">Reference proteome</keyword>
<evidence type="ECO:0000256" key="5">
    <source>
        <dbReference type="RuleBase" id="RU003322"/>
    </source>
</evidence>
<evidence type="ECO:0000256" key="3">
    <source>
        <dbReference type="ARBA" id="ARBA00022840"/>
    </source>
</evidence>
<dbReference type="CDD" id="cd24028">
    <property type="entry name" value="ASKHA_NBD_HSP70_HSPA1-like"/>
    <property type="match status" value="1"/>
</dbReference>
<dbReference type="FunFam" id="3.90.640.10:FF:000003">
    <property type="entry name" value="Molecular chaperone DnaK"/>
    <property type="match status" value="1"/>
</dbReference>
<dbReference type="Proteomes" id="UP000218231">
    <property type="component" value="Unassembled WGS sequence"/>
</dbReference>
<dbReference type="InterPro" id="IPR043129">
    <property type="entry name" value="ATPase_NBD"/>
</dbReference>
<dbReference type="PANTHER" id="PTHR19375">
    <property type="entry name" value="HEAT SHOCK PROTEIN 70KDA"/>
    <property type="match status" value="1"/>
</dbReference>
<dbReference type="OrthoDB" id="6718630at2759"/>
<evidence type="ECO:0000256" key="4">
    <source>
        <dbReference type="ARBA" id="ARBA00023186"/>
    </source>
</evidence>
<dbReference type="PRINTS" id="PR00301">
    <property type="entry name" value="HEATSHOCK70"/>
</dbReference>
<reference evidence="6 7" key="1">
    <citation type="journal article" date="2017" name="Curr. Biol.">
        <title>Genome architecture and evolution of a unichromosomal asexual nematode.</title>
        <authorList>
            <person name="Fradin H."/>
            <person name="Zegar C."/>
            <person name="Gutwein M."/>
            <person name="Lucas J."/>
            <person name="Kovtun M."/>
            <person name="Corcoran D."/>
            <person name="Baugh L.R."/>
            <person name="Kiontke K."/>
            <person name="Gunsalus K."/>
            <person name="Fitch D.H."/>
            <person name="Piano F."/>
        </authorList>
    </citation>
    <scope>NUCLEOTIDE SEQUENCE [LARGE SCALE GENOMIC DNA]</scope>
    <source>
        <strain evidence="6">PF1309</strain>
    </source>
</reference>
<dbReference type="Pfam" id="PF00012">
    <property type="entry name" value="HSP70"/>
    <property type="match status" value="2"/>
</dbReference>
<evidence type="ECO:0000313" key="6">
    <source>
        <dbReference type="EMBL" id="PAV59632.1"/>
    </source>
</evidence>
<dbReference type="PROSITE" id="PS00297">
    <property type="entry name" value="HSP70_1"/>
    <property type="match status" value="1"/>
</dbReference>
<keyword evidence="2 5" id="KW-0547">Nucleotide-binding</keyword>
<dbReference type="EMBL" id="LIAE01010511">
    <property type="protein sequence ID" value="PAV59632.1"/>
    <property type="molecule type" value="Genomic_DNA"/>
</dbReference>
<evidence type="ECO:0000256" key="1">
    <source>
        <dbReference type="ARBA" id="ARBA00007381"/>
    </source>
</evidence>
<sequence>MVYIGIDLGTTYSCVSVIENGKPNAIHHDDGKNIVPSVVAYGAEILIGNDSLSSNIDMSNILYDSKRLIGWEFLHNLPNAETRQLWTFNVATRDKCAGYVLNKGQPNERFLKPEEVSAEILKYLKRKAEKYLNQKVTGVVVTVPALFQDNQKAATKKAIELAGLELKRLLHEPNAAAIAYNTNHQLGNSKLLVFDFGGGTLDVSILEMIRNNVDVKAVDGDTRLANSTAFGATKQPKIDSFGTVSIGINLGMTYSCVAIIKNGQPVAIPNDDGQRTLPSVVAFNDGEILVGNPAWNRNTDLSNILYDSKRLIGWHVLHDLPIAEDRHLWTFNANCAGYILNRGTSKEKFITPEEVSAEILKKLKANAEKHLSTKVTGAVVTVSALFNSDQIGATKRAVKLAGLELKYLLEEPTSAAIAYNHKKKFENSKLLIFDFGGGTLDISIAEIKDKNLEVKAVDGDTQLGGQDFDGKLMKYSIDEFAKSSSNYDIVKKPKLIRRLRAACKEGKEALSFNLSSYNIHIDINDELDLNVAMTPNKLNELCKELYDRALKQVDSVLYIAQLEESQIDHVILVGGMTRIPFLQQKLADKFGQDKLKFDINPDEAVAYGAAIVANAIEV</sequence>
<comment type="similarity">
    <text evidence="1 5">Belongs to the heat shock protein 70 family.</text>
</comment>
<dbReference type="PROSITE" id="PS00329">
    <property type="entry name" value="HSP70_2"/>
    <property type="match status" value="1"/>
</dbReference>
<dbReference type="InterPro" id="IPR013126">
    <property type="entry name" value="Hsp_70_fam"/>
</dbReference>
<protein>
    <submittedName>
        <fullName evidence="6">Uncharacterized protein</fullName>
    </submittedName>
</protein>
<organism evidence="6 7">
    <name type="scientific">Diploscapter pachys</name>
    <dbReference type="NCBI Taxonomy" id="2018661"/>
    <lineage>
        <taxon>Eukaryota</taxon>
        <taxon>Metazoa</taxon>
        <taxon>Ecdysozoa</taxon>
        <taxon>Nematoda</taxon>
        <taxon>Chromadorea</taxon>
        <taxon>Rhabditida</taxon>
        <taxon>Rhabditina</taxon>
        <taxon>Rhabditomorpha</taxon>
        <taxon>Rhabditoidea</taxon>
        <taxon>Rhabditidae</taxon>
        <taxon>Diploscapter</taxon>
    </lineage>
</organism>
<dbReference type="Gene3D" id="3.30.420.40">
    <property type="match status" value="4"/>
</dbReference>